<dbReference type="KEGG" id="pfj:MYCFIDRAFT_174711"/>
<gene>
    <name evidence="1" type="ORF">MYCFIDRAFT_174711</name>
</gene>
<evidence type="ECO:0000313" key="1">
    <source>
        <dbReference type="EMBL" id="EME83241.1"/>
    </source>
</evidence>
<dbReference type="GeneID" id="19333238"/>
<sequence length="88" mass="9346">MVVAEFRGADASQKPRRIRSMRSAKARAEGNSVIAHSPFFGYFTSYSKANPPKLGVASKIFSGTANGAQKGISSSVVIIVVVGMRRDA</sequence>
<dbReference type="HOGENOM" id="CLU_2470042_0_0_1"/>
<dbReference type="RefSeq" id="XP_007926530.1">
    <property type="nucleotide sequence ID" value="XM_007928339.1"/>
</dbReference>
<evidence type="ECO:0000313" key="2">
    <source>
        <dbReference type="Proteomes" id="UP000016932"/>
    </source>
</evidence>
<dbReference type="VEuPathDB" id="FungiDB:MYCFIDRAFT_174711"/>
<dbReference type="Proteomes" id="UP000016932">
    <property type="component" value="Unassembled WGS sequence"/>
</dbReference>
<reference evidence="1 2" key="1">
    <citation type="journal article" date="2012" name="PLoS Pathog.">
        <title>Diverse lifestyles and strategies of plant pathogenesis encoded in the genomes of eighteen Dothideomycetes fungi.</title>
        <authorList>
            <person name="Ohm R.A."/>
            <person name="Feau N."/>
            <person name="Henrissat B."/>
            <person name="Schoch C.L."/>
            <person name="Horwitz B.A."/>
            <person name="Barry K.W."/>
            <person name="Condon B.J."/>
            <person name="Copeland A.C."/>
            <person name="Dhillon B."/>
            <person name="Glaser F."/>
            <person name="Hesse C.N."/>
            <person name="Kosti I."/>
            <person name="LaButti K."/>
            <person name="Lindquist E.A."/>
            <person name="Lucas S."/>
            <person name="Salamov A.A."/>
            <person name="Bradshaw R.E."/>
            <person name="Ciuffetti L."/>
            <person name="Hamelin R.C."/>
            <person name="Kema G.H.J."/>
            <person name="Lawrence C."/>
            <person name="Scott J.A."/>
            <person name="Spatafora J.W."/>
            <person name="Turgeon B.G."/>
            <person name="de Wit P.J.G.M."/>
            <person name="Zhong S."/>
            <person name="Goodwin S.B."/>
            <person name="Grigoriev I.V."/>
        </authorList>
    </citation>
    <scope>NUCLEOTIDE SEQUENCE [LARGE SCALE GENOMIC DNA]</scope>
    <source>
        <strain evidence="1 2">CIRAD86</strain>
    </source>
</reference>
<accession>M3AF78</accession>
<dbReference type="EMBL" id="KB446558">
    <property type="protein sequence ID" value="EME83241.1"/>
    <property type="molecule type" value="Genomic_DNA"/>
</dbReference>
<organism evidence="1 2">
    <name type="scientific">Pseudocercospora fijiensis (strain CIRAD86)</name>
    <name type="common">Black leaf streak disease fungus</name>
    <name type="synonym">Mycosphaerella fijiensis</name>
    <dbReference type="NCBI Taxonomy" id="383855"/>
    <lineage>
        <taxon>Eukaryota</taxon>
        <taxon>Fungi</taxon>
        <taxon>Dikarya</taxon>
        <taxon>Ascomycota</taxon>
        <taxon>Pezizomycotina</taxon>
        <taxon>Dothideomycetes</taxon>
        <taxon>Dothideomycetidae</taxon>
        <taxon>Mycosphaerellales</taxon>
        <taxon>Mycosphaerellaceae</taxon>
        <taxon>Pseudocercospora</taxon>
    </lineage>
</organism>
<protein>
    <submittedName>
        <fullName evidence="1">Uncharacterized protein</fullName>
    </submittedName>
</protein>
<keyword evidence="2" id="KW-1185">Reference proteome</keyword>
<dbReference type="AlphaFoldDB" id="M3AF78"/>
<proteinExistence type="predicted"/>
<name>M3AF78_PSEFD</name>